<proteinExistence type="predicted"/>
<comment type="caution">
    <text evidence="1">The sequence shown here is derived from an EMBL/GenBank/DDBJ whole genome shotgun (WGS) entry which is preliminary data.</text>
</comment>
<organism evidence="1 2">
    <name type="scientific">Durusdinium trenchii</name>
    <dbReference type="NCBI Taxonomy" id="1381693"/>
    <lineage>
        <taxon>Eukaryota</taxon>
        <taxon>Sar</taxon>
        <taxon>Alveolata</taxon>
        <taxon>Dinophyceae</taxon>
        <taxon>Suessiales</taxon>
        <taxon>Symbiodiniaceae</taxon>
        <taxon>Durusdinium</taxon>
    </lineage>
</organism>
<protein>
    <submittedName>
        <fullName evidence="1">Uncharacterized protein</fullName>
    </submittedName>
</protein>
<gene>
    <name evidence="1" type="ORF">SCF082_LOCUS46403</name>
</gene>
<sequence length="316" mass="35418">MSQFSSTSGVIENRAKMKAARKAAMTLDDRHHVLPGLKEFVGEGLIPDAPPEPSRTPKRKISVSMTRAVSSATRKPNAEFKQLPKTVSGAWRRQALSLAEEMRKDMAEEVAMAKTNMSFRRGLWWLRHLVGLRSMNRPYKAMLISFCLMAVIVMAEAIGLHGQIELHERTATAEMNHPFFRHVRNYGLVVSAGFGLLTHHFGVKFSDVGLPSGEQDQLLQAHSVGMGYVQPWIFVSKRNSRFLGSAWMASMLFGAASEIYKTRLYPGTSAIQATRQCGLHLLRFGRVRLVHADHSHLLCNENQLDSVYAEPGPRRH</sequence>
<keyword evidence="2" id="KW-1185">Reference proteome</keyword>
<reference evidence="1 2" key="1">
    <citation type="submission" date="2024-02" db="EMBL/GenBank/DDBJ databases">
        <authorList>
            <person name="Chen Y."/>
            <person name="Shah S."/>
            <person name="Dougan E. K."/>
            <person name="Thang M."/>
            <person name="Chan C."/>
        </authorList>
    </citation>
    <scope>NUCLEOTIDE SEQUENCE [LARGE SCALE GENOMIC DNA]</scope>
</reference>
<evidence type="ECO:0000313" key="2">
    <source>
        <dbReference type="Proteomes" id="UP001642464"/>
    </source>
</evidence>
<dbReference type="EMBL" id="CAXAMM010041363">
    <property type="protein sequence ID" value="CAK9099044.1"/>
    <property type="molecule type" value="Genomic_DNA"/>
</dbReference>
<dbReference type="Proteomes" id="UP001642464">
    <property type="component" value="Unassembled WGS sequence"/>
</dbReference>
<name>A0ABP0REN0_9DINO</name>
<accession>A0ABP0REN0</accession>
<evidence type="ECO:0000313" key="1">
    <source>
        <dbReference type="EMBL" id="CAK9099044.1"/>
    </source>
</evidence>